<evidence type="ECO:0000313" key="13">
    <source>
        <dbReference type="EMBL" id="KAF4723616.1"/>
    </source>
</evidence>
<dbReference type="AlphaFoldDB" id="A0A7J6RTI7"/>
<dbReference type="Gene3D" id="1.50.10.10">
    <property type="match status" value="1"/>
</dbReference>
<dbReference type="GO" id="GO:0009311">
    <property type="term" value="P:oligosaccharide metabolic process"/>
    <property type="evidence" value="ECO:0007669"/>
    <property type="project" value="InterPro"/>
</dbReference>
<dbReference type="PANTHER" id="PTHR10412">
    <property type="entry name" value="MANNOSYL-OLIGOSACCHARIDE GLUCOSIDASE"/>
    <property type="match status" value="1"/>
</dbReference>
<gene>
    <name evidence="13" type="primary">WDR19_6</name>
    <name evidence="13" type="ORF">FOZ63_018837</name>
</gene>
<evidence type="ECO:0000256" key="11">
    <source>
        <dbReference type="ARBA" id="ARBA00038888"/>
    </source>
</evidence>
<dbReference type="Proteomes" id="UP000553632">
    <property type="component" value="Unassembled WGS sequence"/>
</dbReference>
<dbReference type="EC" id="3.2.1.106" evidence="11"/>
<evidence type="ECO:0000256" key="5">
    <source>
        <dbReference type="ARBA" id="ARBA00022824"/>
    </source>
</evidence>
<dbReference type="InterPro" id="IPR012341">
    <property type="entry name" value="6hp_glycosidase-like_sf"/>
</dbReference>
<dbReference type="GO" id="GO:0006487">
    <property type="term" value="P:protein N-linked glycosylation"/>
    <property type="evidence" value="ECO:0007669"/>
    <property type="project" value="TreeGrafter"/>
</dbReference>
<comment type="subcellular location">
    <subcellularLocation>
        <location evidence="1">Endoplasmic reticulum membrane</location>
        <topology evidence="1">Single-pass type II membrane protein</topology>
    </subcellularLocation>
</comment>
<reference evidence="13 14" key="1">
    <citation type="submission" date="2020-04" db="EMBL/GenBank/DDBJ databases">
        <title>Perkinsus olseni comparative genomics.</title>
        <authorList>
            <person name="Bogema D.R."/>
        </authorList>
    </citation>
    <scope>NUCLEOTIDE SEQUENCE [LARGE SCALE GENOMIC DNA]</scope>
    <source>
        <strain evidence="13 14">ATCC PRA-207</strain>
    </source>
</reference>
<dbReference type="PANTHER" id="PTHR10412:SF11">
    <property type="entry name" value="MANNOSYL-OLIGOSACCHARIDE GLUCOSIDASE"/>
    <property type="match status" value="1"/>
</dbReference>
<evidence type="ECO:0000256" key="8">
    <source>
        <dbReference type="ARBA" id="ARBA00023136"/>
    </source>
</evidence>
<feature type="non-terminal residue" evidence="13">
    <location>
        <position position="181"/>
    </location>
</feature>
<dbReference type="InterPro" id="IPR008928">
    <property type="entry name" value="6-hairpin_glycosidase_sf"/>
</dbReference>
<keyword evidence="9" id="KW-0325">Glycoprotein</keyword>
<dbReference type="SUPFAM" id="SSF48208">
    <property type="entry name" value="Six-hairpin glycosidases"/>
    <property type="match status" value="1"/>
</dbReference>
<dbReference type="EMBL" id="JABANO010023399">
    <property type="protein sequence ID" value="KAF4723616.1"/>
    <property type="molecule type" value="Genomic_DNA"/>
</dbReference>
<evidence type="ECO:0000259" key="12">
    <source>
        <dbReference type="Pfam" id="PF03200"/>
    </source>
</evidence>
<evidence type="ECO:0000256" key="2">
    <source>
        <dbReference type="ARBA" id="ARBA00010833"/>
    </source>
</evidence>
<keyword evidence="6" id="KW-0735">Signal-anchor</keyword>
<keyword evidence="8" id="KW-0472">Membrane</keyword>
<evidence type="ECO:0000256" key="1">
    <source>
        <dbReference type="ARBA" id="ARBA00004648"/>
    </source>
</evidence>
<name>A0A7J6RTI7_PEROL</name>
<dbReference type="GO" id="GO:0004573">
    <property type="term" value="F:Glc3Man9GlcNAc2 oligosaccharide glucosidase activity"/>
    <property type="evidence" value="ECO:0007669"/>
    <property type="project" value="UniProtKB-EC"/>
</dbReference>
<evidence type="ECO:0000313" key="14">
    <source>
        <dbReference type="Proteomes" id="UP000553632"/>
    </source>
</evidence>
<evidence type="ECO:0000256" key="9">
    <source>
        <dbReference type="ARBA" id="ARBA00023180"/>
    </source>
</evidence>
<sequence>LKWPSAEKFNVAELIQLRKRKIRKNGKILPGFDLVDGGEDCEDQSCLSLWVVEVAENATLRVRLESDKIIGSNDADDDDGYDAAVRRLWPNLKREMYHAVASVVGGVSDTRGELVVKDGPPVNRSLISMVPSRSFFPRGFLWDEGFHLLLMEEWDPTRALQILLSWLGMQDPQSGWIPREA</sequence>
<organism evidence="13 14">
    <name type="scientific">Perkinsus olseni</name>
    <name type="common">Perkinsus atlanticus</name>
    <dbReference type="NCBI Taxonomy" id="32597"/>
    <lineage>
        <taxon>Eukaryota</taxon>
        <taxon>Sar</taxon>
        <taxon>Alveolata</taxon>
        <taxon>Perkinsozoa</taxon>
        <taxon>Perkinsea</taxon>
        <taxon>Perkinsida</taxon>
        <taxon>Perkinsidae</taxon>
        <taxon>Perkinsus</taxon>
    </lineage>
</organism>
<keyword evidence="14" id="KW-1185">Reference proteome</keyword>
<comment type="similarity">
    <text evidence="2">Belongs to the glycosyl hydrolase 63 family.</text>
</comment>
<feature type="non-terminal residue" evidence="13">
    <location>
        <position position="1"/>
    </location>
</feature>
<evidence type="ECO:0000256" key="10">
    <source>
        <dbReference type="ARBA" id="ARBA00023295"/>
    </source>
</evidence>
<proteinExistence type="inferred from homology"/>
<evidence type="ECO:0000256" key="3">
    <source>
        <dbReference type="ARBA" id="ARBA00022692"/>
    </source>
</evidence>
<evidence type="ECO:0000256" key="7">
    <source>
        <dbReference type="ARBA" id="ARBA00022989"/>
    </source>
</evidence>
<feature type="domain" description="Glycosyl hydrolase family 63 C-terminal" evidence="12">
    <location>
        <begin position="123"/>
        <end position="180"/>
    </location>
</feature>
<keyword evidence="5" id="KW-0256">Endoplasmic reticulum</keyword>
<keyword evidence="10" id="KW-0326">Glycosidase</keyword>
<evidence type="ECO:0000256" key="6">
    <source>
        <dbReference type="ARBA" id="ARBA00022968"/>
    </source>
</evidence>
<dbReference type="InterPro" id="IPR004888">
    <property type="entry name" value="Glycoside_hydrolase_63"/>
</dbReference>
<protein>
    <recommendedName>
        <fullName evidence="11">mannosyl-oligosaccharide glucosidase</fullName>
        <ecNumber evidence="11">3.2.1.106</ecNumber>
    </recommendedName>
</protein>
<evidence type="ECO:0000256" key="4">
    <source>
        <dbReference type="ARBA" id="ARBA00022801"/>
    </source>
</evidence>
<dbReference type="Pfam" id="PF03200">
    <property type="entry name" value="Glyco_hydro_63"/>
    <property type="match status" value="1"/>
</dbReference>
<accession>A0A7J6RTI7</accession>
<keyword evidence="4" id="KW-0378">Hydrolase</keyword>
<dbReference type="GO" id="GO:0005789">
    <property type="term" value="C:endoplasmic reticulum membrane"/>
    <property type="evidence" value="ECO:0007669"/>
    <property type="project" value="UniProtKB-SubCell"/>
</dbReference>
<dbReference type="InterPro" id="IPR031335">
    <property type="entry name" value="Glyco_hydro_63_C"/>
</dbReference>
<comment type="caution">
    <text evidence="13">The sequence shown here is derived from an EMBL/GenBank/DDBJ whole genome shotgun (WGS) entry which is preliminary data.</text>
</comment>
<keyword evidence="7" id="KW-1133">Transmembrane helix</keyword>
<keyword evidence="3" id="KW-0812">Transmembrane</keyword>